<proteinExistence type="predicted"/>
<keyword evidence="2" id="KW-1185">Reference proteome</keyword>
<evidence type="ECO:0000313" key="2">
    <source>
        <dbReference type="Proteomes" id="UP000265703"/>
    </source>
</evidence>
<protein>
    <submittedName>
        <fullName evidence="1">Uncharacterized protein</fullName>
    </submittedName>
</protein>
<sequence>MAKLTSDVAKKIIRSREVENCNTRTIEDMREFAEKKEGFCLATEYINRRDPLEWQCKEGHKWKVLAKDILKGTWYRTCNTSGRKCVILSQKIIPIQEHITLEQECTPIQRHDTQHQYVNTNTTILWKCAKGHECLSKAKEIAHSRGGMCLSTEYINLCVPIQWMCNKRHKWFSSFNCIKHSKIWYPYCLDKHENLCCKVITNILGPPFSIRQPDFLKIPKHPRGLELDIYYPQYGFAIEVQGKQHEQHVKYFHKDLKEFEKQLMYDQLKKEPCEKNSIVLRYVWYYKDPYVVIPEHL</sequence>
<dbReference type="OrthoDB" id="2419021at2759"/>
<comment type="caution">
    <text evidence="1">The sequence shown here is derived from an EMBL/GenBank/DDBJ whole genome shotgun (WGS) entry which is preliminary data.</text>
</comment>
<reference evidence="1 2" key="1">
    <citation type="submission" date="2018-06" db="EMBL/GenBank/DDBJ databases">
        <title>Comparative genomics reveals the genomic features of Rhizophagus irregularis, R. cerebriforme, R. diaphanum and Gigaspora rosea, and their symbiotic lifestyle signature.</title>
        <authorList>
            <person name="Morin E."/>
            <person name="San Clemente H."/>
            <person name="Chen E.C.H."/>
            <person name="De La Providencia I."/>
            <person name="Hainaut M."/>
            <person name="Kuo A."/>
            <person name="Kohler A."/>
            <person name="Murat C."/>
            <person name="Tang N."/>
            <person name="Roy S."/>
            <person name="Loubradou J."/>
            <person name="Henrissat B."/>
            <person name="Grigoriev I.V."/>
            <person name="Corradi N."/>
            <person name="Roux C."/>
            <person name="Martin F.M."/>
        </authorList>
    </citation>
    <scope>NUCLEOTIDE SEQUENCE [LARGE SCALE GENOMIC DNA]</scope>
    <source>
        <strain evidence="1 2">DAOM 227022</strain>
    </source>
</reference>
<dbReference type="Proteomes" id="UP000265703">
    <property type="component" value="Unassembled WGS sequence"/>
</dbReference>
<organism evidence="1 2">
    <name type="scientific">Glomus cerebriforme</name>
    <dbReference type="NCBI Taxonomy" id="658196"/>
    <lineage>
        <taxon>Eukaryota</taxon>
        <taxon>Fungi</taxon>
        <taxon>Fungi incertae sedis</taxon>
        <taxon>Mucoromycota</taxon>
        <taxon>Glomeromycotina</taxon>
        <taxon>Glomeromycetes</taxon>
        <taxon>Glomerales</taxon>
        <taxon>Glomeraceae</taxon>
        <taxon>Glomus</taxon>
    </lineage>
</organism>
<dbReference type="Gene3D" id="3.40.960.10">
    <property type="entry name" value="VSR Endonuclease"/>
    <property type="match status" value="1"/>
</dbReference>
<dbReference type="AlphaFoldDB" id="A0A397TRS8"/>
<gene>
    <name evidence="1" type="ORF">C1645_811929</name>
</gene>
<evidence type="ECO:0000313" key="1">
    <source>
        <dbReference type="EMBL" id="RIA99177.1"/>
    </source>
</evidence>
<dbReference type="EMBL" id="QKYT01000007">
    <property type="protein sequence ID" value="RIA99177.1"/>
    <property type="molecule type" value="Genomic_DNA"/>
</dbReference>
<name>A0A397TRS8_9GLOM</name>
<accession>A0A397TRS8</accession>